<sequence>MSNAYNTVIPFNRLRRSERNARRTGRNSASYRAGIVSLAASILSTHEQTGQGLLQNLVVHVNGEFFDVAAGGRRFDAITLLVEQGKFPDDYPTASLVIGADAVTAASLTENFSREAMHPADEFDAFKELTEQGWTIDRIADSFGVTTLVVERRLKLRAAAPALIEEYRVGELTTEQLISLCATDDHDRQTMVWNRVRDQHWNNDPAALRRAVIETEVDASKDTRVAFIGGVEVYEQAGGGVRRDLFAEDGQGTLLSDGALLDVLVEAKLQDLGEQVRAEGWGWIEVWPKFDYTQFDRLGRAPKKLADLSAESAAQLEALEKELEDTQTAIEGHVEAGDDEQAEALDERVDALEAEILKIQASREGFAPEVMEHAGAIISMHYGSLRIDRGLVRTADRANVTSALGEGERLSGGRETEPAGRKGNTISDALRRSLLGHRNLAAQFVTATNPKAAKILIVCKFVTDTRSDWSGSPTDMGISSGYGARTGCPITDEAGQVKQDEFVALGDQLVEALPTADGDLWDALTALSDAELDTLLAFAVARSVSLSIEPKELTEKYAQALNLKMEDHFIPTVGNYLGRVSKELIIEALTEAGTIKGDADRIALLDMKKGALATEAETRLSGTGWVPSLIRTQEAIPVKKKKTTKPKSNSKAATSKP</sequence>
<feature type="compositionally biased region" description="Low complexity" evidence="2">
    <location>
        <begin position="646"/>
        <end position="657"/>
    </location>
</feature>
<feature type="coiled-coil region" evidence="1">
    <location>
        <begin position="309"/>
        <end position="362"/>
    </location>
</feature>
<evidence type="ECO:0000256" key="1">
    <source>
        <dbReference type="SAM" id="Coils"/>
    </source>
</evidence>
<dbReference type="GO" id="GO:0007059">
    <property type="term" value="P:chromosome segregation"/>
    <property type="evidence" value="ECO:0007669"/>
    <property type="project" value="TreeGrafter"/>
</dbReference>
<dbReference type="PANTHER" id="PTHR33375:SF7">
    <property type="entry name" value="CHROMOSOME 2-PARTITIONING PROTEIN PARB-RELATED"/>
    <property type="match status" value="1"/>
</dbReference>
<dbReference type="RefSeq" id="WP_125828563.1">
    <property type="nucleotide sequence ID" value="NZ_WIVU01000035.1"/>
</dbReference>
<evidence type="ECO:0000256" key="2">
    <source>
        <dbReference type="SAM" id="MobiDB-lite"/>
    </source>
</evidence>
<dbReference type="PANTHER" id="PTHR33375">
    <property type="entry name" value="CHROMOSOME-PARTITIONING PROTEIN PARB-RELATED"/>
    <property type="match status" value="1"/>
</dbReference>
<protein>
    <recommendedName>
        <fullName evidence="5">Chromosome partitioning protein ParB</fullName>
    </recommendedName>
</protein>
<name>A0A6L5HVD6_9PSED</name>
<proteinExistence type="predicted"/>
<organism evidence="3 4">
    <name type="scientific">Pseudomonas helleri</name>
    <dbReference type="NCBI Taxonomy" id="1608996"/>
    <lineage>
        <taxon>Bacteria</taxon>
        <taxon>Pseudomonadati</taxon>
        <taxon>Pseudomonadota</taxon>
        <taxon>Gammaproteobacteria</taxon>
        <taxon>Pseudomonadales</taxon>
        <taxon>Pseudomonadaceae</taxon>
        <taxon>Pseudomonas</taxon>
    </lineage>
</organism>
<gene>
    <name evidence="3" type="ORF">GHO27_16715</name>
</gene>
<evidence type="ECO:0000313" key="3">
    <source>
        <dbReference type="EMBL" id="MQU07332.1"/>
    </source>
</evidence>
<dbReference type="Proteomes" id="UP000478064">
    <property type="component" value="Unassembled WGS sequence"/>
</dbReference>
<dbReference type="CDD" id="cd16406">
    <property type="entry name" value="ParB_N_like"/>
    <property type="match status" value="1"/>
</dbReference>
<dbReference type="GO" id="GO:0005694">
    <property type="term" value="C:chromosome"/>
    <property type="evidence" value="ECO:0007669"/>
    <property type="project" value="TreeGrafter"/>
</dbReference>
<dbReference type="InterPro" id="IPR050336">
    <property type="entry name" value="Chromosome_partition/occlusion"/>
</dbReference>
<evidence type="ECO:0008006" key="5">
    <source>
        <dbReference type="Google" id="ProtNLM"/>
    </source>
</evidence>
<feature type="compositionally biased region" description="Basic and acidic residues" evidence="2">
    <location>
        <begin position="406"/>
        <end position="420"/>
    </location>
</feature>
<dbReference type="SUPFAM" id="SSF109709">
    <property type="entry name" value="KorB DNA-binding domain-like"/>
    <property type="match status" value="1"/>
</dbReference>
<feature type="region of interest" description="Disordered" evidence="2">
    <location>
        <begin position="636"/>
        <end position="657"/>
    </location>
</feature>
<dbReference type="EMBL" id="WIVU01000035">
    <property type="protein sequence ID" value="MQU07332.1"/>
    <property type="molecule type" value="Genomic_DNA"/>
</dbReference>
<keyword evidence="1" id="KW-0175">Coiled coil</keyword>
<comment type="caution">
    <text evidence="3">The sequence shown here is derived from an EMBL/GenBank/DDBJ whole genome shotgun (WGS) entry which is preliminary data.</text>
</comment>
<dbReference type="AlphaFoldDB" id="A0A6L5HVD6"/>
<dbReference type="Gene3D" id="1.10.10.2830">
    <property type="match status" value="1"/>
</dbReference>
<accession>A0A6L5HVD6</accession>
<evidence type="ECO:0000313" key="4">
    <source>
        <dbReference type="Proteomes" id="UP000478064"/>
    </source>
</evidence>
<reference evidence="3 4" key="1">
    <citation type="submission" date="2019-10" db="EMBL/GenBank/DDBJ databases">
        <title>Evaluation of single-gene subtyping targets for Pseudomonas.</title>
        <authorList>
            <person name="Reichler S.J."/>
            <person name="Orsi R.H."/>
            <person name="Wiedmann M."/>
            <person name="Martin N.H."/>
            <person name="Murphy S.I."/>
        </authorList>
    </citation>
    <scope>NUCLEOTIDE SEQUENCE [LARGE SCALE GENOMIC DNA]</scope>
    <source>
        <strain evidence="3 4">FSL R10-1637</strain>
    </source>
</reference>
<feature type="region of interest" description="Disordered" evidence="2">
    <location>
        <begin position="403"/>
        <end position="425"/>
    </location>
</feature>